<name>A0A9Q3JH00_9BASI</name>
<evidence type="ECO:0000313" key="3">
    <source>
        <dbReference type="Proteomes" id="UP000765509"/>
    </source>
</evidence>
<evidence type="ECO:0000313" key="2">
    <source>
        <dbReference type="EMBL" id="MBW0561646.1"/>
    </source>
</evidence>
<accession>A0A9Q3JH00</accession>
<feature type="region of interest" description="Disordered" evidence="1">
    <location>
        <begin position="35"/>
        <end position="110"/>
    </location>
</feature>
<feature type="compositionally biased region" description="Polar residues" evidence="1">
    <location>
        <begin position="66"/>
        <end position="89"/>
    </location>
</feature>
<evidence type="ECO:0000256" key="1">
    <source>
        <dbReference type="SAM" id="MobiDB-lite"/>
    </source>
</evidence>
<feature type="compositionally biased region" description="Polar residues" evidence="1">
    <location>
        <begin position="96"/>
        <end position="105"/>
    </location>
</feature>
<gene>
    <name evidence="2" type="ORF">O181_101361</name>
</gene>
<protein>
    <submittedName>
        <fullName evidence="2">Uncharacterized protein</fullName>
    </submittedName>
</protein>
<proteinExistence type="predicted"/>
<dbReference type="Proteomes" id="UP000765509">
    <property type="component" value="Unassembled WGS sequence"/>
</dbReference>
<reference evidence="2" key="1">
    <citation type="submission" date="2021-03" db="EMBL/GenBank/DDBJ databases">
        <title>Draft genome sequence of rust myrtle Austropuccinia psidii MF-1, a brazilian biotype.</title>
        <authorList>
            <person name="Quecine M.C."/>
            <person name="Pachon D.M.R."/>
            <person name="Bonatelli M.L."/>
            <person name="Correr F.H."/>
            <person name="Franceschini L.M."/>
            <person name="Leite T.F."/>
            <person name="Margarido G.R.A."/>
            <person name="Almeida C.A."/>
            <person name="Ferrarezi J.A."/>
            <person name="Labate C.A."/>
        </authorList>
    </citation>
    <scope>NUCLEOTIDE SEQUENCE</scope>
    <source>
        <strain evidence="2">MF-1</strain>
    </source>
</reference>
<organism evidence="2 3">
    <name type="scientific">Austropuccinia psidii MF-1</name>
    <dbReference type="NCBI Taxonomy" id="1389203"/>
    <lineage>
        <taxon>Eukaryota</taxon>
        <taxon>Fungi</taxon>
        <taxon>Dikarya</taxon>
        <taxon>Basidiomycota</taxon>
        <taxon>Pucciniomycotina</taxon>
        <taxon>Pucciniomycetes</taxon>
        <taxon>Pucciniales</taxon>
        <taxon>Sphaerophragmiaceae</taxon>
        <taxon>Austropuccinia</taxon>
    </lineage>
</organism>
<dbReference type="AlphaFoldDB" id="A0A9Q3JH00"/>
<sequence>MLKNIILRKLKMRIKLKPFKSLMKKMQEALLTQIKKKGKNRSSIAHTPGGSPSEPSLPRHVRPEESPSSLTPGPRATSTPATEARTQSIPRRVFVSTPTHPSPLNQGIPRVEKPVVKIRYKD</sequence>
<dbReference type="EMBL" id="AVOT02071341">
    <property type="protein sequence ID" value="MBW0561646.1"/>
    <property type="molecule type" value="Genomic_DNA"/>
</dbReference>
<keyword evidence="3" id="KW-1185">Reference proteome</keyword>
<comment type="caution">
    <text evidence="2">The sequence shown here is derived from an EMBL/GenBank/DDBJ whole genome shotgun (WGS) entry which is preliminary data.</text>
</comment>